<dbReference type="OrthoDB" id="9837741at2"/>
<reference evidence="3" key="1">
    <citation type="journal article" date="2017" name="Genome Announc.">
        <title>Draft Genome Sequence of Terrimicrobium sacchariphilum NM-5T, a Facultative Anaerobic Soil Bacterium of the Class Spartobacteria.</title>
        <authorList>
            <person name="Qiu Y.L."/>
            <person name="Tourlousse D.M."/>
            <person name="Matsuura N."/>
            <person name="Ohashi A."/>
            <person name="Sekiguchi Y."/>
        </authorList>
    </citation>
    <scope>NUCLEOTIDE SEQUENCE [LARGE SCALE GENOMIC DNA]</scope>
    <source>
        <strain evidence="3">NM-5</strain>
    </source>
</reference>
<dbReference type="Proteomes" id="UP000076023">
    <property type="component" value="Unassembled WGS sequence"/>
</dbReference>
<evidence type="ECO:0000313" key="3">
    <source>
        <dbReference type="Proteomes" id="UP000076023"/>
    </source>
</evidence>
<dbReference type="AlphaFoldDB" id="A0A146G5Z5"/>
<protein>
    <submittedName>
        <fullName evidence="2">Uncharacterized protein</fullName>
    </submittedName>
</protein>
<dbReference type="EMBL" id="BDCO01000002">
    <property type="protein sequence ID" value="GAT32384.1"/>
    <property type="molecule type" value="Genomic_DNA"/>
</dbReference>
<sequence>MKIFTCLAIAAAFTASAIAAPKTILVDAQLVELATNKDSLPKDLSKITERKGVDVLTFPRQKTPSGRVAKFSATREVTVPRKGAFEVGVVLTVRPALADDGRIRYSVDADATTFEGFFTPSSSQAPIFKTVRAVGIEGEAEIGKPVVLVLSKWQDEQTIVESGKPNRTALIHRRVIAILTFSQAGISAKHP</sequence>
<accession>A0A146G5Z5</accession>
<comment type="caution">
    <text evidence="2">The sequence shown here is derived from an EMBL/GenBank/DDBJ whole genome shotgun (WGS) entry which is preliminary data.</text>
</comment>
<evidence type="ECO:0000313" key="2">
    <source>
        <dbReference type="EMBL" id="GAT32384.1"/>
    </source>
</evidence>
<dbReference type="STRING" id="690879.TSACC_2782"/>
<dbReference type="InParanoid" id="A0A146G5Z5"/>
<dbReference type="RefSeq" id="WP_153811264.1">
    <property type="nucleotide sequence ID" value="NZ_BDCO01000002.1"/>
</dbReference>
<keyword evidence="1" id="KW-0732">Signal</keyword>
<name>A0A146G5Z5_TERSA</name>
<keyword evidence="3" id="KW-1185">Reference proteome</keyword>
<evidence type="ECO:0000256" key="1">
    <source>
        <dbReference type="SAM" id="SignalP"/>
    </source>
</evidence>
<organism evidence="2 3">
    <name type="scientific">Terrimicrobium sacchariphilum</name>
    <dbReference type="NCBI Taxonomy" id="690879"/>
    <lineage>
        <taxon>Bacteria</taxon>
        <taxon>Pseudomonadati</taxon>
        <taxon>Verrucomicrobiota</taxon>
        <taxon>Terrimicrobiia</taxon>
        <taxon>Terrimicrobiales</taxon>
        <taxon>Terrimicrobiaceae</taxon>
        <taxon>Terrimicrobium</taxon>
    </lineage>
</organism>
<feature type="signal peptide" evidence="1">
    <location>
        <begin position="1"/>
        <end position="19"/>
    </location>
</feature>
<gene>
    <name evidence="2" type="ORF">TSACC_2782</name>
</gene>
<feature type="chain" id="PRO_5007524700" evidence="1">
    <location>
        <begin position="20"/>
        <end position="191"/>
    </location>
</feature>
<proteinExistence type="predicted"/>